<evidence type="ECO:0000313" key="4">
    <source>
        <dbReference type="EMBL" id="PMS26986.1"/>
    </source>
</evidence>
<dbReference type="InterPro" id="IPR000873">
    <property type="entry name" value="AMP-dep_synth/lig_dom"/>
</dbReference>
<dbReference type="SUPFAM" id="SSF56801">
    <property type="entry name" value="Acetyl-CoA synthetase-like"/>
    <property type="match status" value="1"/>
</dbReference>
<dbReference type="GO" id="GO:0016878">
    <property type="term" value="F:acid-thiol ligase activity"/>
    <property type="evidence" value="ECO:0007669"/>
    <property type="project" value="UniProtKB-ARBA"/>
</dbReference>
<dbReference type="InterPro" id="IPR029069">
    <property type="entry name" value="HotDog_dom_sf"/>
</dbReference>
<dbReference type="RefSeq" id="WP_102608561.1">
    <property type="nucleotide sequence ID" value="NZ_CADIKD010000016.1"/>
</dbReference>
<dbReference type="Pfam" id="PF00501">
    <property type="entry name" value="AMP-binding"/>
    <property type="match status" value="1"/>
</dbReference>
<dbReference type="Gene3D" id="3.30.300.30">
    <property type="match status" value="1"/>
</dbReference>
<evidence type="ECO:0000313" key="5">
    <source>
        <dbReference type="Proteomes" id="UP000235347"/>
    </source>
</evidence>
<evidence type="ECO:0000259" key="2">
    <source>
        <dbReference type="Pfam" id="PF13193"/>
    </source>
</evidence>
<dbReference type="InterPro" id="IPR042099">
    <property type="entry name" value="ANL_N_sf"/>
</dbReference>
<dbReference type="SUPFAM" id="SSF54637">
    <property type="entry name" value="Thioesterase/thiol ester dehydrase-isomerase"/>
    <property type="match status" value="1"/>
</dbReference>
<proteinExistence type="predicted"/>
<dbReference type="Gene3D" id="3.10.129.10">
    <property type="entry name" value="Hotdog Thioesterase"/>
    <property type="match status" value="1"/>
</dbReference>
<reference evidence="4 5" key="1">
    <citation type="submission" date="2018-01" db="EMBL/GenBank/DDBJ databases">
        <title>Whole genome analyses suggest that Burkholderia sensu lato contains two further novel genera in the rhizoxinica-symbiotica group Mycetohabitans gen. nov., and Trinickia gen. nov.: implications for the evolution of diazotrophy and nodulation in the Burkholderiaceae.</title>
        <authorList>
            <person name="Estrada-de los Santos P."/>
            <person name="Palmer M."/>
            <person name="Chavez-Ramirez B."/>
            <person name="Beukes C."/>
            <person name="Steenkamp E.T."/>
            <person name="Hirsch A.M."/>
            <person name="Manyaka P."/>
            <person name="Maluk M."/>
            <person name="Lafos M."/>
            <person name="Crook M."/>
            <person name="Gross E."/>
            <person name="Simon M.F."/>
            <person name="Bueno dos Reis Junior F."/>
            <person name="Poole P.S."/>
            <person name="Venter S.N."/>
            <person name="James E.K."/>
        </authorList>
    </citation>
    <scope>NUCLEOTIDE SEQUENCE [LARGE SCALE GENOMIC DNA]</scope>
    <source>
        <strain evidence="4 5">GP25-8</strain>
    </source>
</reference>
<evidence type="ECO:0000259" key="1">
    <source>
        <dbReference type="Pfam" id="PF00501"/>
    </source>
</evidence>
<dbReference type="Pfam" id="PF22818">
    <property type="entry name" value="ApeI-like"/>
    <property type="match status" value="1"/>
</dbReference>
<dbReference type="Gene3D" id="3.40.50.12780">
    <property type="entry name" value="N-terminal domain of ligase-like"/>
    <property type="match status" value="1"/>
</dbReference>
<dbReference type="Pfam" id="PF13193">
    <property type="entry name" value="AMP-binding_C"/>
    <property type="match status" value="1"/>
</dbReference>
<dbReference type="InterPro" id="IPR054545">
    <property type="entry name" value="ApeI-like"/>
</dbReference>
<name>A0A2N7WC55_9BURK</name>
<gene>
    <name evidence="4" type="ORF">C0Z19_04190</name>
</gene>
<dbReference type="PANTHER" id="PTHR43767">
    <property type="entry name" value="LONG-CHAIN-FATTY-ACID--COA LIGASE"/>
    <property type="match status" value="1"/>
</dbReference>
<organism evidence="4 5">
    <name type="scientific">Trinickia soli</name>
    <dbReference type="NCBI Taxonomy" id="380675"/>
    <lineage>
        <taxon>Bacteria</taxon>
        <taxon>Pseudomonadati</taxon>
        <taxon>Pseudomonadota</taxon>
        <taxon>Betaproteobacteria</taxon>
        <taxon>Burkholderiales</taxon>
        <taxon>Burkholderiaceae</taxon>
        <taxon>Trinickia</taxon>
    </lineage>
</organism>
<sequence>MTSGFVSLRELPWTSRENSMPVCVDRTTVLDFGGFKARMAAYAGWLERQAGRRVAVCLDDPFEFACALFAVLACGKEPIIPSTSTPAHLAMLGECYDVLLTAAQMLEVETRSIKGVLAGGIDANAPLTLYTSGSSGVPKAVRKTLAQFDAEVRTLETQWGAMLGAATLLASVPHRHIYGLLFLVLWPLAAGRPFDRATCAEPLQLQARLAEVGHAAVVSSPSQLGLWAELPGFDTLAPVPCVFFSSGGPLGEEAAHAYTRCFGRAPVEIYGSTETGGIAWRQRNHSDAWQSVPGVELTCDADGALLVRSPHLGHDGWHRTDDAVAFDEDGRFRLKGRLDRVVKLDGKRVSLPEIEAHCARHPCVAQAAAVVLPGVTRERIGVLVALTREGCATLLADGRVALAKALRAHLSDYIEAVVLPRRWRFCAALPLDVRGKLPVAAVAAAFAPREQGMDVLAQFEHEDVLHYELRVPATLVHFAGHFPGLPILPGVVQVDWAIQLGAERWPDVRSILAVERLKFLAPVPPGAILHLTLAHDSARRRMRFTYRLGERDCASGVLAYRGAA</sequence>
<dbReference type="InterPro" id="IPR025110">
    <property type="entry name" value="AMP-bd_C"/>
</dbReference>
<evidence type="ECO:0000259" key="3">
    <source>
        <dbReference type="Pfam" id="PF22818"/>
    </source>
</evidence>
<feature type="domain" description="ApeI dehydratase-like" evidence="3">
    <location>
        <begin position="461"/>
        <end position="556"/>
    </location>
</feature>
<comment type="caution">
    <text evidence="4">The sequence shown here is derived from an EMBL/GenBank/DDBJ whole genome shotgun (WGS) entry which is preliminary data.</text>
</comment>
<keyword evidence="5" id="KW-1185">Reference proteome</keyword>
<dbReference type="PANTHER" id="PTHR43767:SF1">
    <property type="entry name" value="NONRIBOSOMAL PEPTIDE SYNTHASE PES1 (EUROFUNG)-RELATED"/>
    <property type="match status" value="1"/>
</dbReference>
<dbReference type="Proteomes" id="UP000235347">
    <property type="component" value="Unassembled WGS sequence"/>
</dbReference>
<protein>
    <submittedName>
        <fullName evidence="4">AMP-dependent synthetase</fullName>
    </submittedName>
</protein>
<dbReference type="InterPro" id="IPR045851">
    <property type="entry name" value="AMP-bd_C_sf"/>
</dbReference>
<accession>A0A2N7WC55</accession>
<dbReference type="EMBL" id="PNYB01000003">
    <property type="protein sequence ID" value="PMS26986.1"/>
    <property type="molecule type" value="Genomic_DNA"/>
</dbReference>
<feature type="domain" description="AMP-dependent synthetase/ligase" evidence="1">
    <location>
        <begin position="129"/>
        <end position="293"/>
    </location>
</feature>
<dbReference type="AlphaFoldDB" id="A0A2N7WC55"/>
<feature type="domain" description="AMP-binding enzyme C-terminal" evidence="2">
    <location>
        <begin position="353"/>
        <end position="436"/>
    </location>
</feature>
<dbReference type="InterPro" id="IPR050237">
    <property type="entry name" value="ATP-dep_AMP-bd_enzyme"/>
</dbReference>
<dbReference type="CDD" id="cd00493">
    <property type="entry name" value="FabA_FabZ"/>
    <property type="match status" value="1"/>
</dbReference>